<keyword evidence="12 17" id="KW-0012">Acyltransferase</keyword>
<accession>A0A834VH49</accession>
<comment type="pathway">
    <text evidence="13">Phospholipid metabolism.</text>
</comment>
<feature type="transmembrane region" description="Helical" evidence="15">
    <location>
        <begin position="183"/>
        <end position="200"/>
    </location>
</feature>
<dbReference type="OrthoDB" id="10051137at2759"/>
<evidence type="ECO:0000256" key="3">
    <source>
        <dbReference type="ARBA" id="ARBA00008655"/>
    </source>
</evidence>
<dbReference type="InterPro" id="IPR002123">
    <property type="entry name" value="Plipid/glycerol_acylTrfase"/>
</dbReference>
<evidence type="ECO:0000256" key="14">
    <source>
        <dbReference type="SAM" id="MobiDB-lite"/>
    </source>
</evidence>
<evidence type="ECO:0000313" key="17">
    <source>
        <dbReference type="EMBL" id="KAF7493363.1"/>
    </source>
</evidence>
<dbReference type="OMA" id="PPMVREE"/>
<feature type="transmembrane region" description="Helical" evidence="15">
    <location>
        <begin position="206"/>
        <end position="225"/>
    </location>
</feature>
<evidence type="ECO:0000313" key="19">
    <source>
        <dbReference type="Proteomes" id="UP000070412"/>
    </source>
</evidence>
<dbReference type="SMART" id="SM00563">
    <property type="entry name" value="PlsC"/>
    <property type="match status" value="1"/>
</dbReference>
<evidence type="ECO:0000256" key="15">
    <source>
        <dbReference type="SAM" id="Phobius"/>
    </source>
</evidence>
<protein>
    <submittedName>
        <fullName evidence="17">Glycerol-3-phosphate acyltransferase 4</fullName>
    </submittedName>
</protein>
<comment type="similarity">
    <text evidence="3">Belongs to the 1-acyl-sn-glycerol-3-phosphate acyltransferase family.</text>
</comment>
<dbReference type="GO" id="GO:0005783">
    <property type="term" value="C:endoplasmic reticulum"/>
    <property type="evidence" value="ECO:0007669"/>
    <property type="project" value="TreeGrafter"/>
</dbReference>
<evidence type="ECO:0000256" key="7">
    <source>
        <dbReference type="ARBA" id="ARBA00022989"/>
    </source>
</evidence>
<evidence type="ECO:0000256" key="9">
    <source>
        <dbReference type="ARBA" id="ARBA00023136"/>
    </source>
</evidence>
<dbReference type="CDD" id="cd07991">
    <property type="entry name" value="LPLAT_LPCAT1-like"/>
    <property type="match status" value="1"/>
</dbReference>
<dbReference type="PANTHER" id="PTHR23063:SF2">
    <property type="entry name" value="GLYCEROL-3-PHOSPHATE ACYLTRANSFERASE 4, ISOFORM D-RELATED"/>
    <property type="match status" value="1"/>
</dbReference>
<evidence type="ECO:0000256" key="10">
    <source>
        <dbReference type="ARBA" id="ARBA00023209"/>
    </source>
</evidence>
<evidence type="ECO:0000313" key="18">
    <source>
        <dbReference type="EnsemblMetazoa" id="KAF7493363.1"/>
    </source>
</evidence>
<dbReference type="AlphaFoldDB" id="A0A834VH49"/>
<evidence type="ECO:0000256" key="13">
    <source>
        <dbReference type="ARBA" id="ARBA00025707"/>
    </source>
</evidence>
<keyword evidence="7 15" id="KW-1133">Transmembrane helix</keyword>
<comment type="pathway">
    <text evidence="2">Lipid metabolism.</text>
</comment>
<comment type="subcellular location">
    <subcellularLocation>
        <location evidence="1">Membrane</location>
    </subcellularLocation>
</comment>
<feature type="domain" description="Phospholipid/glycerol acyltransferase" evidence="16">
    <location>
        <begin position="267"/>
        <end position="378"/>
    </location>
</feature>
<reference evidence="17" key="2">
    <citation type="submission" date="2020-01" db="EMBL/GenBank/DDBJ databases">
        <authorList>
            <person name="Korhonen P.K.K."/>
            <person name="Guangxu M.G."/>
            <person name="Wang T.W."/>
            <person name="Stroehlein A.J.S."/>
            <person name="Young N.D."/>
            <person name="Ang C.-S.A."/>
            <person name="Fernando D.W.F."/>
            <person name="Lu H.L."/>
            <person name="Taylor S.T."/>
            <person name="Ehtesham M.E.M."/>
            <person name="Najaraj S.H.N."/>
            <person name="Harsha G.H.G."/>
            <person name="Madugundu A.M."/>
            <person name="Renuse S.R."/>
            <person name="Holt D.H."/>
            <person name="Pandey A.P."/>
            <person name="Papenfuss A.P."/>
            <person name="Gasser R.B.G."/>
            <person name="Fischer K.F."/>
        </authorList>
    </citation>
    <scope>NUCLEOTIDE SEQUENCE</scope>
    <source>
        <strain evidence="17">SSS_KF_BRIS2020</strain>
    </source>
</reference>
<dbReference type="GO" id="GO:0016020">
    <property type="term" value="C:membrane"/>
    <property type="evidence" value="ECO:0007669"/>
    <property type="project" value="UniProtKB-SubCell"/>
</dbReference>
<dbReference type="GO" id="GO:0019432">
    <property type="term" value="P:triglyceride biosynthetic process"/>
    <property type="evidence" value="ECO:0007669"/>
    <property type="project" value="TreeGrafter"/>
</dbReference>
<proteinExistence type="inferred from homology"/>
<keyword evidence="8" id="KW-0443">Lipid metabolism</keyword>
<keyword evidence="10" id="KW-0594">Phospholipid biosynthesis</keyword>
<dbReference type="PANTHER" id="PTHR23063">
    <property type="entry name" value="PHOSPHOLIPID ACYLTRANSFERASE"/>
    <property type="match status" value="1"/>
</dbReference>
<keyword evidence="4" id="KW-0444">Lipid biosynthesis</keyword>
<evidence type="ECO:0000256" key="12">
    <source>
        <dbReference type="ARBA" id="ARBA00023315"/>
    </source>
</evidence>
<dbReference type="EnsemblMetazoa" id="SSS_8970s_mrna">
    <property type="protein sequence ID" value="KAF7493363.1"/>
    <property type="gene ID" value="SSS_8970"/>
</dbReference>
<keyword evidence="9 15" id="KW-0472">Membrane</keyword>
<dbReference type="EMBL" id="WVUK01000056">
    <property type="protein sequence ID" value="KAF7493363.1"/>
    <property type="molecule type" value="Genomic_DNA"/>
</dbReference>
<dbReference type="Proteomes" id="UP000070412">
    <property type="component" value="Unassembled WGS sequence"/>
</dbReference>
<organism evidence="17">
    <name type="scientific">Sarcoptes scabiei</name>
    <name type="common">Itch mite</name>
    <name type="synonym">Acarus scabiei</name>
    <dbReference type="NCBI Taxonomy" id="52283"/>
    <lineage>
        <taxon>Eukaryota</taxon>
        <taxon>Metazoa</taxon>
        <taxon>Ecdysozoa</taxon>
        <taxon>Arthropoda</taxon>
        <taxon>Chelicerata</taxon>
        <taxon>Arachnida</taxon>
        <taxon>Acari</taxon>
        <taxon>Acariformes</taxon>
        <taxon>Sarcoptiformes</taxon>
        <taxon>Astigmata</taxon>
        <taxon>Psoroptidia</taxon>
        <taxon>Sarcoptoidea</taxon>
        <taxon>Sarcoptidae</taxon>
        <taxon>Sarcoptinae</taxon>
        <taxon>Sarcoptes</taxon>
    </lineage>
</organism>
<feature type="transmembrane region" description="Helical" evidence="15">
    <location>
        <begin position="6"/>
        <end position="29"/>
    </location>
</feature>
<feature type="compositionally biased region" description="Low complexity" evidence="14">
    <location>
        <begin position="61"/>
        <end position="90"/>
    </location>
</feature>
<evidence type="ECO:0000256" key="4">
    <source>
        <dbReference type="ARBA" id="ARBA00022516"/>
    </source>
</evidence>
<evidence type="ECO:0000256" key="11">
    <source>
        <dbReference type="ARBA" id="ARBA00023264"/>
    </source>
</evidence>
<evidence type="ECO:0000256" key="6">
    <source>
        <dbReference type="ARBA" id="ARBA00022692"/>
    </source>
</evidence>
<keyword evidence="11" id="KW-1208">Phospholipid metabolism</keyword>
<dbReference type="Pfam" id="PF01553">
    <property type="entry name" value="Acyltransferase"/>
    <property type="match status" value="1"/>
</dbReference>
<feature type="region of interest" description="Disordered" evidence="14">
    <location>
        <begin position="59"/>
        <end position="101"/>
    </location>
</feature>
<reference evidence="18" key="3">
    <citation type="submission" date="2022-06" db="UniProtKB">
        <authorList>
            <consortium name="EnsemblMetazoa"/>
        </authorList>
    </citation>
    <scope>IDENTIFICATION</scope>
</reference>
<evidence type="ECO:0000256" key="1">
    <source>
        <dbReference type="ARBA" id="ARBA00004370"/>
    </source>
</evidence>
<gene>
    <name evidence="17" type="ORF">SSS_8970</name>
</gene>
<evidence type="ECO:0000256" key="5">
    <source>
        <dbReference type="ARBA" id="ARBA00022679"/>
    </source>
</evidence>
<keyword evidence="5 17" id="KW-0808">Transferase</keyword>
<sequence length="475" mass="54590">MFETITTLILSSVLMIYLGLASVGHRFILHRFYLDKLIELFEYGQKDIEKINRRGLRKKSSSNNLMSSSDDSSSSSSSSSPSSSNVSISDKNLNQTFDSDYDTDSAIESEDFDSDREEHHDANKSLDNLDKTKHWLCLDSAINFIPMGIEAIVDDQVTKRFAAEELPTWNLLTRTNKFHHTRSFRLAIVWVIGFVFRYTLLPIRCLLTMIGVFCLFIIMASIGPISECRLKRKIYHFSSIMCFRILSRCVSAVITYHDEENRAKPGGICVANHTSPIDVGILHCDNAYAMVGQKHGGFLGLLQKILSQGTSHIWFDRFEAEDRSAVLKRLREHVNDEKKLPILLFPEGTCINNSAVMMFKKGSFEIDTKFYPVAIKYDVRFGDPFWNSSKYGYIRYLLMMMTSWAIVCDVWYLPPMTRDPKETAIEFANRVKRNIACKGNLVDLEWDGQLKRKSVNPELVKEQQYKFSQTLRKFP</sequence>
<dbReference type="SUPFAM" id="SSF69593">
    <property type="entry name" value="Glycerol-3-phosphate (1)-acyltransferase"/>
    <property type="match status" value="1"/>
</dbReference>
<dbReference type="GO" id="GO:0004366">
    <property type="term" value="F:glycerol-3-phosphate O-acyltransferase activity"/>
    <property type="evidence" value="ECO:0007669"/>
    <property type="project" value="TreeGrafter"/>
</dbReference>
<keyword evidence="6 15" id="KW-0812">Transmembrane</keyword>
<reference evidence="19" key="1">
    <citation type="journal article" date="2020" name="PLoS Negl. Trop. Dis.">
        <title>High-quality nuclear genome for Sarcoptes scabiei-A critical resource for a neglected parasite.</title>
        <authorList>
            <person name="Korhonen P.K."/>
            <person name="Gasser R.B."/>
            <person name="Ma G."/>
            <person name="Wang T."/>
            <person name="Stroehlein A.J."/>
            <person name="Young N.D."/>
            <person name="Ang C.S."/>
            <person name="Fernando D.D."/>
            <person name="Lu H.C."/>
            <person name="Taylor S."/>
            <person name="Reynolds S.L."/>
            <person name="Mofiz E."/>
            <person name="Najaraj S.H."/>
            <person name="Gowda H."/>
            <person name="Madugundu A."/>
            <person name="Renuse S."/>
            <person name="Holt D."/>
            <person name="Pandey A."/>
            <person name="Papenfuss A.T."/>
            <person name="Fischer K."/>
        </authorList>
    </citation>
    <scope>NUCLEOTIDE SEQUENCE [LARGE SCALE GENOMIC DNA]</scope>
</reference>
<name>A0A834VH49_SARSC</name>
<feature type="transmembrane region" description="Helical" evidence="15">
    <location>
        <begin position="393"/>
        <end position="413"/>
    </location>
</feature>
<keyword evidence="19" id="KW-1185">Reference proteome</keyword>
<dbReference type="InterPro" id="IPR045252">
    <property type="entry name" value="LPCAT1-like"/>
</dbReference>
<evidence type="ECO:0000256" key="2">
    <source>
        <dbReference type="ARBA" id="ARBA00005189"/>
    </source>
</evidence>
<dbReference type="GO" id="GO:0008654">
    <property type="term" value="P:phospholipid biosynthetic process"/>
    <property type="evidence" value="ECO:0007669"/>
    <property type="project" value="UniProtKB-KW"/>
</dbReference>
<evidence type="ECO:0000259" key="16">
    <source>
        <dbReference type="SMART" id="SM00563"/>
    </source>
</evidence>
<evidence type="ECO:0000256" key="8">
    <source>
        <dbReference type="ARBA" id="ARBA00023098"/>
    </source>
</evidence>